<gene>
    <name evidence="1" type="ORF">METZ01_LOCUS266644</name>
</gene>
<organism evidence="1">
    <name type="scientific">marine metagenome</name>
    <dbReference type="NCBI Taxonomy" id="408172"/>
    <lineage>
        <taxon>unclassified sequences</taxon>
        <taxon>metagenomes</taxon>
        <taxon>ecological metagenomes</taxon>
    </lineage>
</organism>
<reference evidence="1" key="1">
    <citation type="submission" date="2018-05" db="EMBL/GenBank/DDBJ databases">
        <authorList>
            <person name="Lanie J.A."/>
            <person name="Ng W.-L."/>
            <person name="Kazmierczak K.M."/>
            <person name="Andrzejewski T.M."/>
            <person name="Davidsen T.M."/>
            <person name="Wayne K.J."/>
            <person name="Tettelin H."/>
            <person name="Glass J.I."/>
            <person name="Rusch D."/>
            <person name="Podicherti R."/>
            <person name="Tsui H.-C.T."/>
            <person name="Winkler M.E."/>
        </authorList>
    </citation>
    <scope>NUCLEOTIDE SEQUENCE</scope>
</reference>
<sequence>GGFDTSLQVGQDFDLWLKMLGSQGCQFFVFDECLAKYHVREESITRHADSRLSCTIKIAQRHAPLLRQHSGSPTISLWFRLVAVHYEAIRAHMCSRKYNAAFRVLLKLPVVFIMETMRLVKTPH</sequence>
<dbReference type="InterPro" id="IPR029044">
    <property type="entry name" value="Nucleotide-diphossugar_trans"/>
</dbReference>
<protein>
    <recommendedName>
        <fullName evidence="2">Glycosyltransferase 2-like domain-containing protein</fullName>
    </recommendedName>
</protein>
<dbReference type="EMBL" id="UINC01075525">
    <property type="protein sequence ID" value="SVC13790.1"/>
    <property type="molecule type" value="Genomic_DNA"/>
</dbReference>
<dbReference type="Gene3D" id="3.90.550.10">
    <property type="entry name" value="Spore Coat Polysaccharide Biosynthesis Protein SpsA, Chain A"/>
    <property type="match status" value="1"/>
</dbReference>
<evidence type="ECO:0008006" key="2">
    <source>
        <dbReference type="Google" id="ProtNLM"/>
    </source>
</evidence>
<feature type="non-terminal residue" evidence="1">
    <location>
        <position position="1"/>
    </location>
</feature>
<proteinExistence type="predicted"/>
<evidence type="ECO:0000313" key="1">
    <source>
        <dbReference type="EMBL" id="SVC13790.1"/>
    </source>
</evidence>
<dbReference type="AlphaFoldDB" id="A0A382JNU9"/>
<dbReference type="SUPFAM" id="SSF53448">
    <property type="entry name" value="Nucleotide-diphospho-sugar transferases"/>
    <property type="match status" value="1"/>
</dbReference>
<name>A0A382JNU9_9ZZZZ</name>
<accession>A0A382JNU9</accession>